<dbReference type="EnsemblMetazoa" id="XM_029485602.1">
    <property type="protein sequence ID" value="XP_029341462.1"/>
    <property type="gene ID" value="LOC115033291"/>
</dbReference>
<dbReference type="GeneID" id="115033291"/>
<name>A0A8R2NLV3_ACYPI</name>
<keyword evidence="2" id="KW-1185">Reference proteome</keyword>
<evidence type="ECO:0000313" key="2">
    <source>
        <dbReference type="Proteomes" id="UP000007819"/>
    </source>
</evidence>
<dbReference type="RefSeq" id="XP_029341462.1">
    <property type="nucleotide sequence ID" value="XM_029485602.1"/>
</dbReference>
<reference evidence="1" key="2">
    <citation type="submission" date="2022-06" db="UniProtKB">
        <authorList>
            <consortium name="EnsemblMetazoa"/>
        </authorList>
    </citation>
    <scope>IDENTIFICATION</scope>
</reference>
<evidence type="ECO:0000313" key="1">
    <source>
        <dbReference type="EnsemblMetazoa" id="XP_029341462.1"/>
    </source>
</evidence>
<reference evidence="2" key="1">
    <citation type="submission" date="2010-06" db="EMBL/GenBank/DDBJ databases">
        <authorList>
            <person name="Jiang H."/>
            <person name="Abraham K."/>
            <person name="Ali S."/>
            <person name="Alsbrooks S.L."/>
            <person name="Anim B.N."/>
            <person name="Anosike U.S."/>
            <person name="Attaway T."/>
            <person name="Bandaranaike D.P."/>
            <person name="Battles P.K."/>
            <person name="Bell S.N."/>
            <person name="Bell A.V."/>
            <person name="Beltran B."/>
            <person name="Bickham C."/>
            <person name="Bustamante Y."/>
            <person name="Caleb T."/>
            <person name="Canada A."/>
            <person name="Cardenas V."/>
            <person name="Carter K."/>
            <person name="Chacko J."/>
            <person name="Chandrabose M.N."/>
            <person name="Chavez D."/>
            <person name="Chavez A."/>
            <person name="Chen L."/>
            <person name="Chu H.-S."/>
            <person name="Claassen K.J."/>
            <person name="Cockrell R."/>
            <person name="Collins M."/>
            <person name="Cooper J.A."/>
            <person name="Cree A."/>
            <person name="Curry S.M."/>
            <person name="Da Y."/>
            <person name="Dao M.D."/>
            <person name="Das B."/>
            <person name="Davila M.-L."/>
            <person name="Davy-Carroll L."/>
            <person name="Denson S."/>
            <person name="Dinh H."/>
            <person name="Ebong V.E."/>
            <person name="Edwards J.R."/>
            <person name="Egan A."/>
            <person name="El-Daye J."/>
            <person name="Escobedo L."/>
            <person name="Fernandez S."/>
            <person name="Fernando P.R."/>
            <person name="Flagg N."/>
            <person name="Forbes L.D."/>
            <person name="Fowler R.G."/>
            <person name="Fu Q."/>
            <person name="Gabisi R.A."/>
            <person name="Ganer J."/>
            <person name="Garbino Pronczuk A."/>
            <person name="Garcia R.M."/>
            <person name="Garner T."/>
            <person name="Garrett T.E."/>
            <person name="Gonzalez D.A."/>
            <person name="Hamid H."/>
            <person name="Hawkins E.S."/>
            <person name="Hirani K."/>
            <person name="Hogues M.E."/>
            <person name="Hollins B."/>
            <person name="Hsiao C.-H."/>
            <person name="Jabil R."/>
            <person name="James M.L."/>
            <person name="Jhangiani S.N."/>
            <person name="Johnson B."/>
            <person name="Johnson Q."/>
            <person name="Joshi V."/>
            <person name="Kalu J.B."/>
            <person name="Kam C."/>
            <person name="Kashfia A."/>
            <person name="Keebler J."/>
            <person name="Kisamo H."/>
            <person name="Kovar C.L."/>
            <person name="Lago L.A."/>
            <person name="Lai C.-Y."/>
            <person name="Laidlaw J."/>
            <person name="Lara F."/>
            <person name="Le T.-K."/>
            <person name="Lee S.L."/>
            <person name="Legall F.H."/>
            <person name="Lemon S.J."/>
            <person name="Lewis L.R."/>
            <person name="Li B."/>
            <person name="Liu Y."/>
            <person name="Liu Y.-S."/>
            <person name="Lopez J."/>
            <person name="Lozado R.J."/>
            <person name="Lu J."/>
            <person name="Madu R.C."/>
            <person name="Maheshwari M."/>
            <person name="Maheshwari R."/>
            <person name="Malloy K."/>
            <person name="Martinez E."/>
            <person name="Mathew T."/>
            <person name="Mercado I.C."/>
            <person name="Mercado C."/>
            <person name="Meyer B."/>
            <person name="Montgomery K."/>
            <person name="Morgan M.B."/>
            <person name="Munidasa M."/>
            <person name="Nazareth L.V."/>
            <person name="Nelson J."/>
            <person name="Ng B.M."/>
            <person name="Nguyen N.B."/>
            <person name="Nguyen P.Q."/>
            <person name="Nguyen T."/>
            <person name="Obregon M."/>
            <person name="Okwuonu G.O."/>
            <person name="Onwere C.G."/>
            <person name="Orozco G."/>
            <person name="Parra A."/>
            <person name="Patel S."/>
            <person name="Patil S."/>
            <person name="Perez A."/>
            <person name="Perez Y."/>
            <person name="Pham C."/>
            <person name="Primus E.L."/>
            <person name="Pu L.-L."/>
            <person name="Puazo M."/>
            <person name="Qin X."/>
            <person name="Quiroz J.B."/>
            <person name="Reese J."/>
            <person name="Richards S."/>
            <person name="Rives C.M."/>
            <person name="Robberts R."/>
            <person name="Ruiz S.J."/>
            <person name="Ruiz M.J."/>
            <person name="Santibanez J."/>
            <person name="Schneider B.W."/>
            <person name="Sisson I."/>
            <person name="Smith M."/>
            <person name="Sodergren E."/>
            <person name="Song X.-Z."/>
            <person name="Song B.B."/>
            <person name="Summersgill H."/>
            <person name="Thelus R."/>
            <person name="Thornton R.D."/>
            <person name="Trejos Z.Y."/>
            <person name="Usmani K."/>
            <person name="Vattathil S."/>
            <person name="Villasana D."/>
            <person name="Walker D.L."/>
            <person name="Wang S."/>
            <person name="Wang K."/>
            <person name="White C.S."/>
            <person name="Williams A.C."/>
            <person name="Williamson J."/>
            <person name="Wilson K."/>
            <person name="Woghiren I.O."/>
            <person name="Woodworth J.R."/>
            <person name="Worley K.C."/>
            <person name="Wright R.A."/>
            <person name="Wu W."/>
            <person name="Young L."/>
            <person name="Zhang L."/>
            <person name="Zhang J."/>
            <person name="Zhu Y."/>
            <person name="Muzny D.M."/>
            <person name="Weinstock G."/>
            <person name="Gibbs R.A."/>
        </authorList>
    </citation>
    <scope>NUCLEOTIDE SEQUENCE [LARGE SCALE GENOMIC DNA]</scope>
    <source>
        <strain evidence="2">LSR1</strain>
    </source>
</reference>
<dbReference type="KEGG" id="api:115033291"/>
<proteinExistence type="predicted"/>
<dbReference type="OrthoDB" id="10540951at2759"/>
<accession>A0A8R2NLV3</accession>
<organism evidence="1 2">
    <name type="scientific">Acyrthosiphon pisum</name>
    <name type="common">Pea aphid</name>
    <dbReference type="NCBI Taxonomy" id="7029"/>
    <lineage>
        <taxon>Eukaryota</taxon>
        <taxon>Metazoa</taxon>
        <taxon>Ecdysozoa</taxon>
        <taxon>Arthropoda</taxon>
        <taxon>Hexapoda</taxon>
        <taxon>Insecta</taxon>
        <taxon>Pterygota</taxon>
        <taxon>Neoptera</taxon>
        <taxon>Paraneoptera</taxon>
        <taxon>Hemiptera</taxon>
        <taxon>Sternorrhyncha</taxon>
        <taxon>Aphidomorpha</taxon>
        <taxon>Aphidoidea</taxon>
        <taxon>Aphididae</taxon>
        <taxon>Macrosiphini</taxon>
        <taxon>Acyrthosiphon</taxon>
    </lineage>
</organism>
<dbReference type="AlphaFoldDB" id="A0A8R2NLV3"/>
<sequence>MKDIWSSKHINVETEVFKLTFLMHMDEDIMEEDQTVVVHNWITKRIMFPFSTMVDANYHDDIAISLLNDVIKQYQICTQLNLIHTFKERFYKNVNDAFTKHGEFVFNNIIKYEFLKALFKIDKIV</sequence>
<dbReference type="Proteomes" id="UP000007819">
    <property type="component" value="Chromosome X"/>
</dbReference>
<protein>
    <submittedName>
        <fullName evidence="1">Uncharacterized protein</fullName>
    </submittedName>
</protein>